<dbReference type="Proteomes" id="UP000789525">
    <property type="component" value="Unassembled WGS sequence"/>
</dbReference>
<evidence type="ECO:0000313" key="1">
    <source>
        <dbReference type="EMBL" id="CAG8580542.1"/>
    </source>
</evidence>
<reference evidence="1" key="1">
    <citation type="submission" date="2021-06" db="EMBL/GenBank/DDBJ databases">
        <authorList>
            <person name="Kallberg Y."/>
            <person name="Tangrot J."/>
            <person name="Rosling A."/>
        </authorList>
    </citation>
    <scope>NUCLEOTIDE SEQUENCE</scope>
    <source>
        <strain evidence="1">CL356</strain>
    </source>
</reference>
<name>A0ACA9MAT9_9GLOM</name>
<feature type="non-terminal residue" evidence="1">
    <location>
        <position position="1"/>
    </location>
</feature>
<accession>A0ACA9MAT9</accession>
<keyword evidence="2" id="KW-1185">Reference proteome</keyword>
<protein>
    <submittedName>
        <fullName evidence="1">5190_t:CDS:1</fullName>
    </submittedName>
</protein>
<gene>
    <name evidence="1" type="ORF">ACOLOM_LOCUS5952</name>
</gene>
<comment type="caution">
    <text evidence="1">The sequence shown here is derived from an EMBL/GenBank/DDBJ whole genome shotgun (WGS) entry which is preliminary data.</text>
</comment>
<organism evidence="1 2">
    <name type="scientific">Acaulospora colombiana</name>
    <dbReference type="NCBI Taxonomy" id="27376"/>
    <lineage>
        <taxon>Eukaryota</taxon>
        <taxon>Fungi</taxon>
        <taxon>Fungi incertae sedis</taxon>
        <taxon>Mucoromycota</taxon>
        <taxon>Glomeromycotina</taxon>
        <taxon>Glomeromycetes</taxon>
        <taxon>Diversisporales</taxon>
        <taxon>Acaulosporaceae</taxon>
        <taxon>Acaulospora</taxon>
    </lineage>
</organism>
<proteinExistence type="predicted"/>
<evidence type="ECO:0000313" key="2">
    <source>
        <dbReference type="Proteomes" id="UP000789525"/>
    </source>
</evidence>
<sequence length="370" mass="42355">IIQRAITSLNKPDYKHVIPLFSPLNEPRVGIIGLDATQKWYLKSYEVIRNITNKGPWNPWLIYSEGLAGLSAWRGFMKGYEEVALDVHEYLIFDPNLMRMSQEDQFVFPCAAWGIALNNSLRDFGLTFAGEWSATTDDCALYLNGVGGKAAYEGSCANSDISNNLHNAVTKAAIQKALTNLVEKDEVGCKTYGKQSVYVVRQDQFESPSAEELNEMDMRIEELKKEVNEYKDRNKQLQSGNYGVLFIHSYDASESPTLFNDDLVLNGLNNSLTNEQIMDRLDALDKENEGYEERLKVLRSGSKQISAEDKKRIDELYEKNRKLWKQRKRMFNEVFNQIVEATEKKAKDFMEELGIEMDPIDINEDPLKNL</sequence>
<dbReference type="EMBL" id="CAJVPT010011625">
    <property type="protein sequence ID" value="CAG8580542.1"/>
    <property type="molecule type" value="Genomic_DNA"/>
</dbReference>